<feature type="transmembrane region" description="Helical" evidence="1">
    <location>
        <begin position="39"/>
        <end position="59"/>
    </location>
</feature>
<dbReference type="KEGG" id="cre:CHLRE_06g266500v5"/>
<sequence>MTVPATSAGEPAQGGKRPLHKRKYRPLDVKTWYEGSLRLIGWILVICLAVLTAGLWLSYELFVLNKHDTDFRDIYFDQRITNNINNIGHKNFLLAEYCCNRDPVHFPYSCDEFAPDQYSAAAPYCKPLIMLECTDIRGAACNATRQVLYGAVGLAIVNDRAVYLNCTAGGRVRVGAAAVAVGRPITLVAYYQQAATGATLVIQSPFNINATEVYQFVDQVAASVPAADVDYVQPSTRLSGTLSLEGVPASAVLALYHDDARRLRAPPPWKSVSNLWPWPGMNARCPNTGVNNAYYLLGEALVMIPRFALSRPADTLLTLGAGNDTLLVPAWQVVAVDSDNQTVGMSTDVEVSFLSAVQVSLGQVSLLGACDGWRFSPQAQDISYTYVPYWTGPIAELQDGTTFGPFVQVVALNVLDVNGPRFFELPYYGGMWYIWNAFFMTFIWLVSNSLMLFIIILVWWNVRSNQGLPPIIYRYMQKYRGW</sequence>
<dbReference type="ExpressionAtlas" id="A0A2K3DN07">
    <property type="expression patterns" value="baseline"/>
</dbReference>
<reference evidence="2 3" key="1">
    <citation type="journal article" date="2007" name="Science">
        <title>The Chlamydomonas genome reveals the evolution of key animal and plant functions.</title>
        <authorList>
            <person name="Merchant S.S."/>
            <person name="Prochnik S.E."/>
            <person name="Vallon O."/>
            <person name="Harris E.H."/>
            <person name="Karpowicz S.J."/>
            <person name="Witman G.B."/>
            <person name="Terry A."/>
            <person name="Salamov A."/>
            <person name="Fritz-Laylin L.K."/>
            <person name="Marechal-Drouard L."/>
            <person name="Marshall W.F."/>
            <person name="Qu L.H."/>
            <person name="Nelson D.R."/>
            <person name="Sanderfoot A.A."/>
            <person name="Spalding M.H."/>
            <person name="Kapitonov V.V."/>
            <person name="Ren Q."/>
            <person name="Ferris P."/>
            <person name="Lindquist E."/>
            <person name="Shapiro H."/>
            <person name="Lucas S.M."/>
            <person name="Grimwood J."/>
            <person name="Schmutz J."/>
            <person name="Cardol P."/>
            <person name="Cerutti H."/>
            <person name="Chanfreau G."/>
            <person name="Chen C.L."/>
            <person name="Cognat V."/>
            <person name="Croft M.T."/>
            <person name="Dent R."/>
            <person name="Dutcher S."/>
            <person name="Fernandez E."/>
            <person name="Fukuzawa H."/>
            <person name="Gonzalez-Ballester D."/>
            <person name="Gonzalez-Halphen D."/>
            <person name="Hallmann A."/>
            <person name="Hanikenne M."/>
            <person name="Hippler M."/>
            <person name="Inwood W."/>
            <person name="Jabbari K."/>
            <person name="Kalanon M."/>
            <person name="Kuras R."/>
            <person name="Lefebvre P.A."/>
            <person name="Lemaire S.D."/>
            <person name="Lobanov A.V."/>
            <person name="Lohr M."/>
            <person name="Manuell A."/>
            <person name="Meier I."/>
            <person name="Mets L."/>
            <person name="Mittag M."/>
            <person name="Mittelmeier T."/>
            <person name="Moroney J.V."/>
            <person name="Moseley J."/>
            <person name="Napoli C."/>
            <person name="Nedelcu A.M."/>
            <person name="Niyogi K."/>
            <person name="Novoselov S.V."/>
            <person name="Paulsen I.T."/>
            <person name="Pazour G."/>
            <person name="Purton S."/>
            <person name="Ral J.P."/>
            <person name="Riano-Pachon D.M."/>
            <person name="Riekhof W."/>
            <person name="Rymarquis L."/>
            <person name="Schroda M."/>
            <person name="Stern D."/>
            <person name="Umen J."/>
            <person name="Willows R."/>
            <person name="Wilson N."/>
            <person name="Zimmer S.L."/>
            <person name="Allmer J."/>
            <person name="Balk J."/>
            <person name="Bisova K."/>
            <person name="Chen C.J."/>
            <person name="Elias M."/>
            <person name="Gendler K."/>
            <person name="Hauser C."/>
            <person name="Lamb M.R."/>
            <person name="Ledford H."/>
            <person name="Long J.C."/>
            <person name="Minagawa J."/>
            <person name="Page M.D."/>
            <person name="Pan J."/>
            <person name="Pootakham W."/>
            <person name="Roje S."/>
            <person name="Rose A."/>
            <person name="Stahlberg E."/>
            <person name="Terauchi A.M."/>
            <person name="Yang P."/>
            <person name="Ball S."/>
            <person name="Bowler C."/>
            <person name="Dieckmann C.L."/>
            <person name="Gladyshev V.N."/>
            <person name="Green P."/>
            <person name="Jorgensen R."/>
            <person name="Mayfield S."/>
            <person name="Mueller-Roeber B."/>
            <person name="Rajamani S."/>
            <person name="Sayre R.T."/>
            <person name="Brokstein P."/>
            <person name="Dubchak I."/>
            <person name="Goodstein D."/>
            <person name="Hornick L."/>
            <person name="Huang Y.W."/>
            <person name="Jhaveri J."/>
            <person name="Luo Y."/>
            <person name="Martinez D."/>
            <person name="Ngau W.C."/>
            <person name="Otillar B."/>
            <person name="Poliakov A."/>
            <person name="Porter A."/>
            <person name="Szajkowski L."/>
            <person name="Werner G."/>
            <person name="Zhou K."/>
            <person name="Grigoriev I.V."/>
            <person name="Rokhsar D.S."/>
            <person name="Grossman A.R."/>
        </authorList>
    </citation>
    <scope>NUCLEOTIDE SEQUENCE [LARGE SCALE GENOMIC DNA]</scope>
    <source>
        <strain evidence="3">CC-503</strain>
    </source>
</reference>
<keyword evidence="1" id="KW-0812">Transmembrane</keyword>
<organism evidence="2 3">
    <name type="scientific">Chlamydomonas reinhardtii</name>
    <name type="common">Chlamydomonas smithii</name>
    <dbReference type="NCBI Taxonomy" id="3055"/>
    <lineage>
        <taxon>Eukaryota</taxon>
        <taxon>Viridiplantae</taxon>
        <taxon>Chlorophyta</taxon>
        <taxon>core chlorophytes</taxon>
        <taxon>Chlorophyceae</taxon>
        <taxon>CS clade</taxon>
        <taxon>Chlamydomonadales</taxon>
        <taxon>Chlamydomonadaceae</taxon>
        <taxon>Chlamydomonas</taxon>
    </lineage>
</organism>
<dbReference type="EMBL" id="CM008967">
    <property type="protein sequence ID" value="PNW81926.1"/>
    <property type="molecule type" value="Genomic_DNA"/>
</dbReference>
<keyword evidence="1" id="KW-1133">Transmembrane helix</keyword>
<dbReference type="Gramene" id="PNW81926">
    <property type="protein sequence ID" value="PNW81926"/>
    <property type="gene ID" value="CHLRE_06g266500v5"/>
</dbReference>
<evidence type="ECO:0000313" key="2">
    <source>
        <dbReference type="EMBL" id="PNW81926.1"/>
    </source>
</evidence>
<evidence type="ECO:0000313" key="3">
    <source>
        <dbReference type="Proteomes" id="UP000006906"/>
    </source>
</evidence>
<name>A0A2K3DN07_CHLRE</name>
<feature type="transmembrane region" description="Helical" evidence="1">
    <location>
        <begin position="433"/>
        <end position="460"/>
    </location>
</feature>
<dbReference type="GeneID" id="5721932"/>
<keyword evidence="3" id="KW-1185">Reference proteome</keyword>
<accession>A0A2K3DN07</accession>
<dbReference type="OMA" id="YFDQRIT"/>
<dbReference type="AlphaFoldDB" id="A0A2K3DN07"/>
<dbReference type="PaxDb" id="3055-EDP08240"/>
<dbReference type="RefSeq" id="XP_042923576.1">
    <property type="nucleotide sequence ID" value="XM_043062870.1"/>
</dbReference>
<dbReference type="InParanoid" id="A0A2K3DN07"/>
<protein>
    <submittedName>
        <fullName evidence="2">Uncharacterized protein</fullName>
    </submittedName>
</protein>
<dbReference type="Proteomes" id="UP000006906">
    <property type="component" value="Chromosome 6"/>
</dbReference>
<keyword evidence="1" id="KW-0472">Membrane</keyword>
<gene>
    <name evidence="2" type="ORF">CHLRE_06g266500v5</name>
</gene>
<evidence type="ECO:0000256" key="1">
    <source>
        <dbReference type="SAM" id="Phobius"/>
    </source>
</evidence>
<dbReference type="OrthoDB" id="525787at2759"/>
<proteinExistence type="predicted"/>